<dbReference type="Proteomes" id="UP001157914">
    <property type="component" value="Unassembled WGS sequence"/>
</dbReference>
<evidence type="ECO:0000256" key="4">
    <source>
        <dbReference type="SAM" id="Phobius"/>
    </source>
</evidence>
<dbReference type="InterPro" id="IPR004089">
    <property type="entry name" value="MCPsignal_dom"/>
</dbReference>
<evidence type="ECO:0000256" key="3">
    <source>
        <dbReference type="PROSITE-ProRule" id="PRU00284"/>
    </source>
</evidence>
<gene>
    <name evidence="7" type="ORF">SAMN06265374_3458</name>
</gene>
<dbReference type="SMART" id="SM00304">
    <property type="entry name" value="HAMP"/>
    <property type="match status" value="2"/>
</dbReference>
<keyword evidence="4" id="KW-0812">Transmembrane</keyword>
<keyword evidence="1 3" id="KW-0807">Transducer</keyword>
<keyword evidence="4" id="KW-0472">Membrane</keyword>
<evidence type="ECO:0000313" key="8">
    <source>
        <dbReference type="Proteomes" id="UP001157914"/>
    </source>
</evidence>
<dbReference type="PANTHER" id="PTHR32089">
    <property type="entry name" value="METHYL-ACCEPTING CHEMOTAXIS PROTEIN MCPB"/>
    <property type="match status" value="1"/>
</dbReference>
<sequence>MTLHSLSISWKVGLGLSVLILALVGLAAKATLTLSKIDENFSYYQRAAAEAERAVDLKAATQAFVGSAKEYIARNTEARYQSAQERFETVHGKLDAALEVAHGEFETAALAAQSLLGPTRKSFSEFAVFRNDRNDLTETALPALADRFEALLAGFSDQGHQGADAARLHLMRAKFHTYRYLTRYDGAQLEAAAKAVGDLKDALQGLPDSPDRSSALGMTAEFLDALGHLTRTVEKEATASAAFFDQGVRPLLASAERMADIAHGYEQEVATQIAAEKQSALWTVSLVVGLALALAGAVTVWLRSAVSQPIKRMTDLMGKIAAEELDVEIPGTLRQDEIGAMARALEVFDKAGQDRRALQEEQAHSRAEARKRQDEIDQLVAMFGKTVQNVLGQLRNAFDGMGKSSTSLVASADDNVDNAGRVASSVDRTADNTRGAAAATQELSSSIEEISSQISKARDMADNAAGVAADVGDRVGDLGGAIDRISSVVESIRAISEQTNLLALNATIEAARAGEAGKGFAVVASEVKQLASQTTLATEEVAEAVALVRQSSHEAVSATDQIKAAVNALNEVSQSVAAATTEQQAATEEIARAVQMVSHEADTIQEDMKAVFGTGQTTRSVAGDVRMAAERLVADTNEFSDEVVLFLDGLGQNTVREKIERRSLRVDASLTADGRTQPAVIETMSPASLEVCVQTPPSPATKLELDIPGLGHVRGRVADVQGNRVFVQLPLDRESVERTARYLKVA</sequence>
<dbReference type="InterPro" id="IPR003660">
    <property type="entry name" value="HAMP_dom"/>
</dbReference>
<organism evidence="7 8">
    <name type="scientific">Roseibium denhamense</name>
    <dbReference type="NCBI Taxonomy" id="76305"/>
    <lineage>
        <taxon>Bacteria</taxon>
        <taxon>Pseudomonadati</taxon>
        <taxon>Pseudomonadota</taxon>
        <taxon>Alphaproteobacteria</taxon>
        <taxon>Hyphomicrobiales</taxon>
        <taxon>Stappiaceae</taxon>
        <taxon>Roseibium</taxon>
    </lineage>
</organism>
<feature type="domain" description="Methyl-accepting transducer" evidence="5">
    <location>
        <begin position="397"/>
        <end position="622"/>
    </location>
</feature>
<reference evidence="7 8" key="1">
    <citation type="submission" date="2017-05" db="EMBL/GenBank/DDBJ databases">
        <authorList>
            <person name="Varghese N."/>
            <person name="Submissions S."/>
        </authorList>
    </citation>
    <scope>NUCLEOTIDE SEQUENCE [LARGE SCALE GENOMIC DNA]</scope>
    <source>
        <strain evidence="7 8">DSM 15949</strain>
    </source>
</reference>
<evidence type="ECO:0000256" key="2">
    <source>
        <dbReference type="ARBA" id="ARBA00029447"/>
    </source>
</evidence>
<dbReference type="Pfam" id="PF00672">
    <property type="entry name" value="HAMP"/>
    <property type="match status" value="1"/>
</dbReference>
<evidence type="ECO:0000259" key="5">
    <source>
        <dbReference type="PROSITE" id="PS50111"/>
    </source>
</evidence>
<comment type="caution">
    <text evidence="7">The sequence shown here is derived from an EMBL/GenBank/DDBJ whole genome shotgun (WGS) entry which is preliminary data.</text>
</comment>
<dbReference type="Pfam" id="PF00015">
    <property type="entry name" value="MCPsignal"/>
    <property type="match status" value="1"/>
</dbReference>
<dbReference type="PROSITE" id="PS50885">
    <property type="entry name" value="HAMP"/>
    <property type="match status" value="1"/>
</dbReference>
<keyword evidence="8" id="KW-1185">Reference proteome</keyword>
<protein>
    <submittedName>
        <fullName evidence="7">Methyl-accepting chemotaxis protein</fullName>
    </submittedName>
</protein>
<dbReference type="PROSITE" id="PS50111">
    <property type="entry name" value="CHEMOTAXIS_TRANSDUC_2"/>
    <property type="match status" value="1"/>
</dbReference>
<dbReference type="Gene3D" id="6.10.340.10">
    <property type="match status" value="1"/>
</dbReference>
<feature type="transmembrane region" description="Helical" evidence="4">
    <location>
        <begin position="280"/>
        <end position="302"/>
    </location>
</feature>
<dbReference type="Gene3D" id="1.10.287.950">
    <property type="entry name" value="Methyl-accepting chemotaxis protein"/>
    <property type="match status" value="1"/>
</dbReference>
<accession>A0ABY1PFZ6</accession>
<evidence type="ECO:0000313" key="7">
    <source>
        <dbReference type="EMBL" id="SMP32078.1"/>
    </source>
</evidence>
<keyword evidence="4" id="KW-1133">Transmembrane helix</keyword>
<name>A0ABY1PFZ6_9HYPH</name>
<dbReference type="CDD" id="cd06225">
    <property type="entry name" value="HAMP"/>
    <property type="match status" value="1"/>
</dbReference>
<evidence type="ECO:0000259" key="6">
    <source>
        <dbReference type="PROSITE" id="PS50885"/>
    </source>
</evidence>
<proteinExistence type="inferred from homology"/>
<dbReference type="SUPFAM" id="SSF158472">
    <property type="entry name" value="HAMP domain-like"/>
    <property type="match status" value="1"/>
</dbReference>
<dbReference type="SMART" id="SM00283">
    <property type="entry name" value="MA"/>
    <property type="match status" value="1"/>
</dbReference>
<comment type="similarity">
    <text evidence="2">Belongs to the methyl-accepting chemotaxis (MCP) protein family.</text>
</comment>
<dbReference type="EMBL" id="FXTT01000005">
    <property type="protein sequence ID" value="SMP32078.1"/>
    <property type="molecule type" value="Genomic_DNA"/>
</dbReference>
<feature type="domain" description="HAMP" evidence="6">
    <location>
        <begin position="304"/>
        <end position="357"/>
    </location>
</feature>
<evidence type="ECO:0000256" key="1">
    <source>
        <dbReference type="ARBA" id="ARBA00023224"/>
    </source>
</evidence>
<dbReference type="RefSeq" id="WP_155194195.1">
    <property type="nucleotide sequence ID" value="NZ_BAAAEA010000001.1"/>
</dbReference>
<dbReference type="SUPFAM" id="SSF58104">
    <property type="entry name" value="Methyl-accepting chemotaxis protein (MCP) signaling domain"/>
    <property type="match status" value="1"/>
</dbReference>
<dbReference type="PANTHER" id="PTHR32089:SF112">
    <property type="entry name" value="LYSOZYME-LIKE PROTEIN-RELATED"/>
    <property type="match status" value="1"/>
</dbReference>